<keyword evidence="2" id="KW-0479">Metal-binding</keyword>
<evidence type="ECO:0000313" key="6">
    <source>
        <dbReference type="Proteomes" id="UP001432027"/>
    </source>
</evidence>
<protein>
    <submittedName>
        <fullName evidence="5">Uncharacterized protein</fullName>
    </submittedName>
</protein>
<feature type="non-terminal residue" evidence="5">
    <location>
        <position position="1"/>
    </location>
</feature>
<dbReference type="EMBL" id="BTSX01000006">
    <property type="protein sequence ID" value="GMT02764.1"/>
    <property type="molecule type" value="Genomic_DNA"/>
</dbReference>
<dbReference type="GO" id="GO:0005783">
    <property type="term" value="C:endoplasmic reticulum"/>
    <property type="evidence" value="ECO:0007669"/>
    <property type="project" value="TreeGrafter"/>
</dbReference>
<evidence type="ECO:0000313" key="5">
    <source>
        <dbReference type="EMBL" id="GMT02764.1"/>
    </source>
</evidence>
<organism evidence="5 6">
    <name type="scientific">Pristionchus entomophagus</name>
    <dbReference type="NCBI Taxonomy" id="358040"/>
    <lineage>
        <taxon>Eukaryota</taxon>
        <taxon>Metazoa</taxon>
        <taxon>Ecdysozoa</taxon>
        <taxon>Nematoda</taxon>
        <taxon>Chromadorea</taxon>
        <taxon>Rhabditida</taxon>
        <taxon>Rhabditina</taxon>
        <taxon>Diplogasteromorpha</taxon>
        <taxon>Diplogasteroidea</taxon>
        <taxon>Neodiplogasteridae</taxon>
        <taxon>Pristionchus</taxon>
    </lineage>
</organism>
<name>A0AAV5U7E3_9BILA</name>
<dbReference type="GO" id="GO:0046872">
    <property type="term" value="F:metal ion binding"/>
    <property type="evidence" value="ECO:0007669"/>
    <property type="project" value="UniProtKB-KW"/>
</dbReference>
<keyword evidence="4" id="KW-0460">Magnesium</keyword>
<keyword evidence="3" id="KW-0418">Kinase</keyword>
<evidence type="ECO:0000256" key="4">
    <source>
        <dbReference type="ARBA" id="ARBA00022842"/>
    </source>
</evidence>
<evidence type="ECO:0000256" key="3">
    <source>
        <dbReference type="ARBA" id="ARBA00022777"/>
    </source>
</evidence>
<comment type="caution">
    <text evidence="5">The sequence shown here is derived from an EMBL/GenBank/DDBJ whole genome shotgun (WGS) entry which is preliminary data.</text>
</comment>
<dbReference type="GO" id="GO:0006006">
    <property type="term" value="P:glucose metabolic process"/>
    <property type="evidence" value="ECO:0007669"/>
    <property type="project" value="TreeGrafter"/>
</dbReference>
<dbReference type="PANTHER" id="PTHR21208">
    <property type="entry name" value="ADP-DEPENDENT GLUCOKINASE"/>
    <property type="match status" value="1"/>
</dbReference>
<dbReference type="GO" id="GO:0043843">
    <property type="term" value="F:ADP-specific glucokinase activity"/>
    <property type="evidence" value="ECO:0007669"/>
    <property type="project" value="TreeGrafter"/>
</dbReference>
<sequence length="218" mass="23944">LSVSLSLISSVNGAPAATTCNDDNTVKVMMDCYTVFINSYGITENVFPLPEYFSGFHKKRTDMLAKDGIGAKPSMEEYGRTLTNCLAPVADCILDGTYEMKGLGAQAGDGHRYNTDRLITDYQTSDRGYEIQMRHFYCLRDCAVTKEAEADKCDADLDAIPNPTCADYSKNMQCYRTIFSGCCGPEGGEFQCNSVGAEYKIFMKDALTSGDCKFYACA</sequence>
<reference evidence="5" key="1">
    <citation type="submission" date="2023-10" db="EMBL/GenBank/DDBJ databases">
        <title>Genome assembly of Pristionchus species.</title>
        <authorList>
            <person name="Yoshida K."/>
            <person name="Sommer R.J."/>
        </authorList>
    </citation>
    <scope>NUCLEOTIDE SEQUENCE</scope>
    <source>
        <strain evidence="5">RS0144</strain>
    </source>
</reference>
<dbReference type="AlphaFoldDB" id="A0AAV5U7E3"/>
<evidence type="ECO:0000256" key="1">
    <source>
        <dbReference type="ARBA" id="ARBA00022679"/>
    </source>
</evidence>
<dbReference type="PANTHER" id="PTHR21208:SF0">
    <property type="entry name" value="ADP-DEPENDENT GLUCOKINASE"/>
    <property type="match status" value="1"/>
</dbReference>
<dbReference type="Proteomes" id="UP001432027">
    <property type="component" value="Unassembled WGS sequence"/>
</dbReference>
<accession>A0AAV5U7E3</accession>
<evidence type="ECO:0000256" key="2">
    <source>
        <dbReference type="ARBA" id="ARBA00022723"/>
    </source>
</evidence>
<dbReference type="InterPro" id="IPR007666">
    <property type="entry name" value="ADP_PFK/GK"/>
</dbReference>
<gene>
    <name evidence="5" type="ORF">PENTCL1PPCAC_24938</name>
</gene>
<proteinExistence type="predicted"/>
<keyword evidence="1" id="KW-0808">Transferase</keyword>
<keyword evidence="6" id="KW-1185">Reference proteome</keyword>